<organism evidence="2">
    <name type="scientific">Pithovirus LCDPAC01</name>
    <dbReference type="NCBI Taxonomy" id="2506600"/>
    <lineage>
        <taxon>Viruses</taxon>
        <taxon>Pithoviruses</taxon>
    </lineage>
</organism>
<name>A0A481YQB2_9VIRU</name>
<protein>
    <submittedName>
        <fullName evidence="2">Uncharacterized protein</fullName>
    </submittedName>
</protein>
<gene>
    <name evidence="2" type="ORF">LCDPAC01_01020</name>
</gene>
<sequence>MVLSSTGIAGLIFLAIALVVIIANTVFTGGIAYGSGGISKGAAQIFFLVDITISVFVLAYLAWQLLKTRMKVPDLLKSRRVL</sequence>
<accession>A0A481YQB2</accession>
<keyword evidence="1" id="KW-0472">Membrane</keyword>
<dbReference type="EMBL" id="MK500281">
    <property type="protein sequence ID" value="QBK84621.1"/>
    <property type="molecule type" value="Genomic_DNA"/>
</dbReference>
<feature type="transmembrane region" description="Helical" evidence="1">
    <location>
        <begin position="45"/>
        <end position="66"/>
    </location>
</feature>
<keyword evidence="1" id="KW-0812">Transmembrane</keyword>
<evidence type="ECO:0000256" key="1">
    <source>
        <dbReference type="SAM" id="Phobius"/>
    </source>
</evidence>
<keyword evidence="1" id="KW-1133">Transmembrane helix</keyword>
<feature type="transmembrane region" description="Helical" evidence="1">
    <location>
        <begin position="6"/>
        <end position="33"/>
    </location>
</feature>
<reference evidence="2" key="1">
    <citation type="journal article" date="2019" name="MBio">
        <title>Virus Genomes from Deep Sea Sediments Expand the Ocean Megavirome and Support Independent Origins of Viral Gigantism.</title>
        <authorList>
            <person name="Backstrom D."/>
            <person name="Yutin N."/>
            <person name="Jorgensen S.L."/>
            <person name="Dharamshi J."/>
            <person name="Homa F."/>
            <person name="Zaremba-Niedwiedzka K."/>
            <person name="Spang A."/>
            <person name="Wolf Y.I."/>
            <person name="Koonin E.V."/>
            <person name="Ettema T.J."/>
        </authorList>
    </citation>
    <scope>NUCLEOTIDE SEQUENCE</scope>
</reference>
<evidence type="ECO:0000313" key="2">
    <source>
        <dbReference type="EMBL" id="QBK84621.1"/>
    </source>
</evidence>
<proteinExistence type="predicted"/>